<feature type="compositionally biased region" description="Polar residues" evidence="2">
    <location>
        <begin position="26"/>
        <end position="38"/>
    </location>
</feature>
<dbReference type="Proteomes" id="UP001500274">
    <property type="component" value="Unassembled WGS sequence"/>
</dbReference>
<evidence type="ECO:0000313" key="3">
    <source>
        <dbReference type="EMBL" id="GAA2566236.1"/>
    </source>
</evidence>
<evidence type="ECO:0000256" key="1">
    <source>
        <dbReference type="ARBA" id="ARBA00010364"/>
    </source>
</evidence>
<dbReference type="SMART" id="SM01152">
    <property type="entry name" value="DUF167"/>
    <property type="match status" value="1"/>
</dbReference>
<dbReference type="Gene3D" id="3.30.1200.10">
    <property type="entry name" value="YggU-like"/>
    <property type="match status" value="1"/>
</dbReference>
<dbReference type="Pfam" id="PF02594">
    <property type="entry name" value="DUF167"/>
    <property type="match status" value="1"/>
</dbReference>
<evidence type="ECO:0000256" key="2">
    <source>
        <dbReference type="SAM" id="MobiDB-lite"/>
    </source>
</evidence>
<proteinExistence type="inferred from homology"/>
<dbReference type="InterPro" id="IPR003746">
    <property type="entry name" value="DUF167"/>
</dbReference>
<name>A0ABN3P7G6_9MICO</name>
<dbReference type="SUPFAM" id="SSF69786">
    <property type="entry name" value="YggU-like"/>
    <property type="match status" value="1"/>
</dbReference>
<reference evidence="3 4" key="1">
    <citation type="journal article" date="2019" name="Int. J. Syst. Evol. Microbiol.">
        <title>The Global Catalogue of Microorganisms (GCM) 10K type strain sequencing project: providing services to taxonomists for standard genome sequencing and annotation.</title>
        <authorList>
            <consortium name="The Broad Institute Genomics Platform"/>
            <consortium name="The Broad Institute Genome Sequencing Center for Infectious Disease"/>
            <person name="Wu L."/>
            <person name="Ma J."/>
        </authorList>
    </citation>
    <scope>NUCLEOTIDE SEQUENCE [LARGE SCALE GENOMIC DNA]</scope>
    <source>
        <strain evidence="3 4">JCM 16365</strain>
    </source>
</reference>
<feature type="region of interest" description="Disordered" evidence="2">
    <location>
        <begin position="24"/>
        <end position="49"/>
    </location>
</feature>
<gene>
    <name evidence="3" type="ORF">GCM10009862_01000</name>
</gene>
<accession>A0ABN3P7G6</accession>
<evidence type="ECO:0000313" key="4">
    <source>
        <dbReference type="Proteomes" id="UP001500274"/>
    </source>
</evidence>
<comment type="similarity">
    <text evidence="1">Belongs to the UPF0235 family.</text>
</comment>
<sequence length="123" mass="12890">MGSPLSSLRGALRLIRGLSLSAADRTATSKVYQRSAPTPTAPGDGTLAPVQFTVRVKPGSRRGPLVEADADDALTVHVRERAVDGAANSGVIAALAAHFAVRRQDVTIRTGHAARIKRIEVAE</sequence>
<dbReference type="InterPro" id="IPR036591">
    <property type="entry name" value="YggU-like_sf"/>
</dbReference>
<dbReference type="EMBL" id="BAAARI010000001">
    <property type="protein sequence ID" value="GAA2566236.1"/>
    <property type="molecule type" value="Genomic_DNA"/>
</dbReference>
<comment type="caution">
    <text evidence="3">The sequence shown here is derived from an EMBL/GenBank/DDBJ whole genome shotgun (WGS) entry which is preliminary data.</text>
</comment>
<protein>
    <submittedName>
        <fullName evidence="3">Uncharacterized protein</fullName>
    </submittedName>
</protein>
<keyword evidence="4" id="KW-1185">Reference proteome</keyword>
<organism evidence="3 4">
    <name type="scientific">Microbacterium binotii</name>
    <dbReference type="NCBI Taxonomy" id="462710"/>
    <lineage>
        <taxon>Bacteria</taxon>
        <taxon>Bacillati</taxon>
        <taxon>Actinomycetota</taxon>
        <taxon>Actinomycetes</taxon>
        <taxon>Micrococcales</taxon>
        <taxon>Microbacteriaceae</taxon>
        <taxon>Microbacterium</taxon>
    </lineage>
</organism>
<dbReference type="NCBIfam" id="TIGR00251">
    <property type="entry name" value="DUF167 family protein"/>
    <property type="match status" value="1"/>
</dbReference>